<dbReference type="Proteomes" id="UP001152888">
    <property type="component" value="Unassembled WGS sequence"/>
</dbReference>
<keyword evidence="2" id="KW-1185">Reference proteome</keyword>
<feature type="non-terminal residue" evidence="1">
    <location>
        <position position="1"/>
    </location>
</feature>
<sequence>TGQQRLAPANSTIWRPGGATAATIACWGCCRRCNRHPRNARLPLAAGSATLISRQCTTSCTPLQPLFAVPLPHRQAVPASMLLEVPLHWTYIACCYTYGDAHLFCCSEFYETKYGLIKLHPSPRCQRCHKRPNYYGICINATTNGR</sequence>
<accession>A0A9P0K551</accession>
<protein>
    <submittedName>
        <fullName evidence="1">Uncharacterized protein</fullName>
    </submittedName>
</protein>
<gene>
    <name evidence="1" type="ORF">ACAOBT_LOCUS5846</name>
</gene>
<dbReference type="EMBL" id="CAKOFQ010006716">
    <property type="protein sequence ID" value="CAH1964527.1"/>
    <property type="molecule type" value="Genomic_DNA"/>
</dbReference>
<comment type="caution">
    <text evidence="1">The sequence shown here is derived from an EMBL/GenBank/DDBJ whole genome shotgun (WGS) entry which is preliminary data.</text>
</comment>
<dbReference type="AlphaFoldDB" id="A0A9P0K551"/>
<proteinExistence type="predicted"/>
<reference evidence="1" key="1">
    <citation type="submission" date="2022-03" db="EMBL/GenBank/DDBJ databases">
        <authorList>
            <person name="Sayadi A."/>
        </authorList>
    </citation>
    <scope>NUCLEOTIDE SEQUENCE</scope>
</reference>
<name>A0A9P0K551_ACAOB</name>
<evidence type="ECO:0000313" key="1">
    <source>
        <dbReference type="EMBL" id="CAH1964527.1"/>
    </source>
</evidence>
<organism evidence="1 2">
    <name type="scientific">Acanthoscelides obtectus</name>
    <name type="common">Bean weevil</name>
    <name type="synonym">Bruchus obtectus</name>
    <dbReference type="NCBI Taxonomy" id="200917"/>
    <lineage>
        <taxon>Eukaryota</taxon>
        <taxon>Metazoa</taxon>
        <taxon>Ecdysozoa</taxon>
        <taxon>Arthropoda</taxon>
        <taxon>Hexapoda</taxon>
        <taxon>Insecta</taxon>
        <taxon>Pterygota</taxon>
        <taxon>Neoptera</taxon>
        <taxon>Endopterygota</taxon>
        <taxon>Coleoptera</taxon>
        <taxon>Polyphaga</taxon>
        <taxon>Cucujiformia</taxon>
        <taxon>Chrysomeloidea</taxon>
        <taxon>Chrysomelidae</taxon>
        <taxon>Bruchinae</taxon>
        <taxon>Bruchini</taxon>
        <taxon>Acanthoscelides</taxon>
    </lineage>
</organism>
<evidence type="ECO:0000313" key="2">
    <source>
        <dbReference type="Proteomes" id="UP001152888"/>
    </source>
</evidence>